<dbReference type="InterPro" id="IPR011009">
    <property type="entry name" value="Kinase-like_dom_sf"/>
</dbReference>
<proteinExistence type="predicted"/>
<dbReference type="SUPFAM" id="SSF56112">
    <property type="entry name" value="Protein kinase-like (PK-like)"/>
    <property type="match status" value="1"/>
</dbReference>
<protein>
    <recommendedName>
        <fullName evidence="2">Protein kinase domain-containing protein</fullName>
    </recommendedName>
</protein>
<evidence type="ECO:0008006" key="2">
    <source>
        <dbReference type="Google" id="ProtNLM"/>
    </source>
</evidence>
<reference evidence="1" key="1">
    <citation type="journal article" date="2020" name="Nature">
        <title>Giant virus diversity and host interactions through global metagenomics.</title>
        <authorList>
            <person name="Schulz F."/>
            <person name="Roux S."/>
            <person name="Paez-Espino D."/>
            <person name="Jungbluth S."/>
            <person name="Walsh D.A."/>
            <person name="Denef V.J."/>
            <person name="McMahon K.D."/>
            <person name="Konstantinidis K.T."/>
            <person name="Eloe-Fadrosh E.A."/>
            <person name="Kyrpides N.C."/>
            <person name="Woyke T."/>
        </authorList>
    </citation>
    <scope>NUCLEOTIDE SEQUENCE</scope>
    <source>
        <strain evidence="1">GVMAG-M-3300023184-71</strain>
    </source>
</reference>
<name>A0A6C0ID57_9ZZZZ</name>
<evidence type="ECO:0000313" key="1">
    <source>
        <dbReference type="EMBL" id="QHT90699.1"/>
    </source>
</evidence>
<organism evidence="1">
    <name type="scientific">viral metagenome</name>
    <dbReference type="NCBI Taxonomy" id="1070528"/>
    <lineage>
        <taxon>unclassified sequences</taxon>
        <taxon>metagenomes</taxon>
        <taxon>organismal metagenomes</taxon>
    </lineage>
</organism>
<sequence length="335" mass="39727">MLFCFSSCYPRKKKAVGPERWPPSPFLAEGGFSRVYGPYTVHQLEPAYRKWTGHRLPPLPSDRSYIAKFYLHHYRNKNPKENEMALWKKVVQLQSSYPTPRILVPRVLTHTRRKRRLEIQEYGGREFTEFVYNNDELWTDDRLWTLWLSILEILSIGTRLIEDHDLFLLDIKPENMVYTHLHGLSLIDVEYVRQETIFQGDTQNLVYTWEWLPPFPTVEWTRSLVRPMAMYSLFYPLAILWKSLRVVSSTSKVRFRMNQLMDHGLQQGLDSSLSLPLWLSMMKKVCAVDYPVLWKEYTAGMLKTPEDVDAVWISDKKLVFPPPGLEPFLWIKDYF</sequence>
<dbReference type="AlphaFoldDB" id="A0A6C0ID57"/>
<accession>A0A6C0ID57</accession>
<dbReference type="EMBL" id="MN740156">
    <property type="protein sequence ID" value="QHT90699.1"/>
    <property type="molecule type" value="Genomic_DNA"/>
</dbReference>